<dbReference type="Proteomes" id="UP000629911">
    <property type="component" value="Unassembled WGS sequence"/>
</dbReference>
<sequence>MRQRICLRVPLKPQLAGTDFDPAGAQRFGKCWGRAQRKAAPLISLEQAAGFAQKFVDEDPLNSQVDLIPFEGEVAVVGGAAYFSATRTGATELDWVMSVPSA</sequence>
<dbReference type="EMBL" id="BMTZ01000001">
    <property type="protein sequence ID" value="GGT34740.1"/>
    <property type="molecule type" value="Genomic_DNA"/>
</dbReference>
<gene>
    <name evidence="1" type="ORF">GCM10010287_04020</name>
</gene>
<accession>A0ABQ2TQJ3</accession>
<evidence type="ECO:0000313" key="1">
    <source>
        <dbReference type="EMBL" id="GGT34740.1"/>
    </source>
</evidence>
<name>A0ABQ2TQJ3_9ACTN</name>
<proteinExistence type="predicted"/>
<organism evidence="1 2">
    <name type="scientific">Streptomyces variabilis</name>
    <dbReference type="NCBI Taxonomy" id="67372"/>
    <lineage>
        <taxon>Bacteria</taxon>
        <taxon>Bacillati</taxon>
        <taxon>Actinomycetota</taxon>
        <taxon>Actinomycetes</taxon>
        <taxon>Kitasatosporales</taxon>
        <taxon>Streptomycetaceae</taxon>
        <taxon>Streptomyces</taxon>
        <taxon>Streptomyces griseoincarnatus group</taxon>
    </lineage>
</organism>
<evidence type="ECO:0000313" key="2">
    <source>
        <dbReference type="Proteomes" id="UP000629911"/>
    </source>
</evidence>
<reference evidence="2" key="1">
    <citation type="journal article" date="2019" name="Int. J. Syst. Evol. Microbiol.">
        <title>The Global Catalogue of Microorganisms (GCM) 10K type strain sequencing project: providing services to taxonomists for standard genome sequencing and annotation.</title>
        <authorList>
            <consortium name="The Broad Institute Genomics Platform"/>
            <consortium name="The Broad Institute Genome Sequencing Center for Infectious Disease"/>
            <person name="Wu L."/>
            <person name="Ma J."/>
        </authorList>
    </citation>
    <scope>NUCLEOTIDE SEQUENCE [LARGE SCALE GENOMIC DNA]</scope>
    <source>
        <strain evidence="2">JCM 4422</strain>
    </source>
</reference>
<comment type="caution">
    <text evidence="1">The sequence shown here is derived from an EMBL/GenBank/DDBJ whole genome shotgun (WGS) entry which is preliminary data.</text>
</comment>
<keyword evidence="2" id="KW-1185">Reference proteome</keyword>
<protein>
    <submittedName>
        <fullName evidence="1">Uncharacterized protein</fullName>
    </submittedName>
</protein>